<keyword evidence="5 8" id="KW-1133">Transmembrane helix</keyword>
<keyword evidence="6 8" id="KW-0472">Membrane</keyword>
<dbReference type="GO" id="GO:0022857">
    <property type="term" value="F:transmembrane transporter activity"/>
    <property type="evidence" value="ECO:0007669"/>
    <property type="project" value="InterPro"/>
</dbReference>
<feature type="transmembrane region" description="Helical" evidence="8">
    <location>
        <begin position="75"/>
        <end position="100"/>
    </location>
</feature>
<dbReference type="Pfam" id="PF02133">
    <property type="entry name" value="Transp_cyt_pur"/>
    <property type="match status" value="1"/>
</dbReference>
<evidence type="ECO:0000256" key="6">
    <source>
        <dbReference type="ARBA" id="ARBA00023136"/>
    </source>
</evidence>
<evidence type="ECO:0000256" key="4">
    <source>
        <dbReference type="ARBA" id="ARBA00022692"/>
    </source>
</evidence>
<evidence type="ECO:0000256" key="7">
    <source>
        <dbReference type="SAM" id="MobiDB-lite"/>
    </source>
</evidence>
<evidence type="ECO:0000256" key="8">
    <source>
        <dbReference type="SAM" id="Phobius"/>
    </source>
</evidence>
<gene>
    <name evidence="9" type="ORF">CH063_11061</name>
</gene>
<evidence type="ECO:0000256" key="3">
    <source>
        <dbReference type="ARBA" id="ARBA00022448"/>
    </source>
</evidence>
<dbReference type="GO" id="GO:0000329">
    <property type="term" value="C:fungal-type vacuole membrane"/>
    <property type="evidence" value="ECO:0007669"/>
    <property type="project" value="TreeGrafter"/>
</dbReference>
<evidence type="ECO:0000313" key="10">
    <source>
        <dbReference type="Proteomes" id="UP000007174"/>
    </source>
</evidence>
<keyword evidence="4 8" id="KW-0812">Transmembrane</keyword>
<dbReference type="GO" id="GO:0005886">
    <property type="term" value="C:plasma membrane"/>
    <property type="evidence" value="ECO:0007669"/>
    <property type="project" value="TreeGrafter"/>
</dbReference>
<feature type="transmembrane region" description="Helical" evidence="8">
    <location>
        <begin position="112"/>
        <end position="131"/>
    </location>
</feature>
<evidence type="ECO:0000256" key="2">
    <source>
        <dbReference type="ARBA" id="ARBA00008974"/>
    </source>
</evidence>
<dbReference type="AlphaFoldDB" id="H1VJW7"/>
<evidence type="ECO:0000313" key="9">
    <source>
        <dbReference type="EMBL" id="CCF40520.1"/>
    </source>
</evidence>
<dbReference type="PANTHER" id="PTHR31806:SF1">
    <property type="entry name" value="PURINE-CYTOSINE PERMEASE FCY2-RELATED"/>
    <property type="match status" value="1"/>
</dbReference>
<dbReference type="Proteomes" id="UP000007174">
    <property type="component" value="Unassembled WGS sequence"/>
</dbReference>
<dbReference type="InterPro" id="IPR001248">
    <property type="entry name" value="Pur-cyt_permease"/>
</dbReference>
<dbReference type="EMBL" id="CACQ02004129">
    <property type="protein sequence ID" value="CCF40520.1"/>
    <property type="molecule type" value="Genomic_DNA"/>
</dbReference>
<protein>
    <submittedName>
        <fullName evidence="9">Uncharacterized protein</fullName>
    </submittedName>
</protein>
<comment type="similarity">
    <text evidence="2">Belongs to the purine-cytosine permease (2.A.39) family.</text>
</comment>
<name>H1VJW7_COLHI</name>
<sequence>MALFENKSDVSSNGGEKKSGSDVEQGFVGNDGVIHQADFATGISTYAKLQKLAGKLGVEQRGIERVPEDERINDAVANVGTLWCSANMVVSSFAIGVLAIPVFNLGYVDTALTIVFINFMGVMPVCFFSTFGPKFGLRQMVLSRYWFGFYAVKLIAICQLQ</sequence>
<dbReference type="eggNOG" id="ENOG502QQ8Y">
    <property type="taxonomic scope" value="Eukaryota"/>
</dbReference>
<dbReference type="PANTHER" id="PTHR31806">
    <property type="entry name" value="PURINE-CYTOSINE PERMEASE FCY2-RELATED"/>
    <property type="match status" value="1"/>
</dbReference>
<dbReference type="Gene3D" id="1.10.4160.10">
    <property type="entry name" value="Hydantoin permease"/>
    <property type="match status" value="1"/>
</dbReference>
<organism evidence="9 10">
    <name type="scientific">Colletotrichum higginsianum (strain IMI 349063)</name>
    <name type="common">Crucifer anthracnose fungus</name>
    <dbReference type="NCBI Taxonomy" id="759273"/>
    <lineage>
        <taxon>Eukaryota</taxon>
        <taxon>Fungi</taxon>
        <taxon>Dikarya</taxon>
        <taxon>Ascomycota</taxon>
        <taxon>Pezizomycotina</taxon>
        <taxon>Sordariomycetes</taxon>
        <taxon>Hypocreomycetidae</taxon>
        <taxon>Glomerellales</taxon>
        <taxon>Glomerellaceae</taxon>
        <taxon>Colletotrichum</taxon>
        <taxon>Colletotrichum destructivum species complex</taxon>
    </lineage>
</organism>
<feature type="region of interest" description="Disordered" evidence="7">
    <location>
        <begin position="1"/>
        <end position="22"/>
    </location>
</feature>
<comment type="subcellular location">
    <subcellularLocation>
        <location evidence="1">Membrane</location>
        <topology evidence="1">Multi-pass membrane protein</topology>
    </subcellularLocation>
</comment>
<dbReference type="HOGENOM" id="CLU_1643577_0_0_1"/>
<evidence type="ECO:0000256" key="1">
    <source>
        <dbReference type="ARBA" id="ARBA00004141"/>
    </source>
</evidence>
<dbReference type="InterPro" id="IPR026030">
    <property type="entry name" value="Pur-cyt_permease_Fcy2/21/22"/>
</dbReference>
<evidence type="ECO:0000256" key="5">
    <source>
        <dbReference type="ARBA" id="ARBA00022989"/>
    </source>
</evidence>
<dbReference type="VEuPathDB" id="FungiDB:CH63R_05703"/>
<proteinExistence type="inferred from homology"/>
<reference evidence="10" key="1">
    <citation type="journal article" date="2012" name="Nat. Genet.">
        <title>Lifestyle transitions in plant pathogenic Colletotrichum fungi deciphered by genome and transcriptome analyses.</title>
        <authorList>
            <person name="O'Connell R.J."/>
            <person name="Thon M.R."/>
            <person name="Hacquard S."/>
            <person name="Amyotte S.G."/>
            <person name="Kleemann J."/>
            <person name="Torres M.F."/>
            <person name="Damm U."/>
            <person name="Buiate E.A."/>
            <person name="Epstein L."/>
            <person name="Alkan N."/>
            <person name="Altmueller J."/>
            <person name="Alvarado-Balderrama L."/>
            <person name="Bauser C.A."/>
            <person name="Becker C."/>
            <person name="Birren B.W."/>
            <person name="Chen Z."/>
            <person name="Choi J."/>
            <person name="Crouch J.A."/>
            <person name="Duvick J.P."/>
            <person name="Farman M.A."/>
            <person name="Gan P."/>
            <person name="Heiman D."/>
            <person name="Henrissat B."/>
            <person name="Howard R.J."/>
            <person name="Kabbage M."/>
            <person name="Koch C."/>
            <person name="Kracher B."/>
            <person name="Kubo Y."/>
            <person name="Law A.D."/>
            <person name="Lebrun M.-H."/>
            <person name="Lee Y.-H."/>
            <person name="Miyara I."/>
            <person name="Moore N."/>
            <person name="Neumann U."/>
            <person name="Nordstroem K."/>
            <person name="Panaccione D.G."/>
            <person name="Panstruga R."/>
            <person name="Place M."/>
            <person name="Proctor R.H."/>
            <person name="Prusky D."/>
            <person name="Rech G."/>
            <person name="Reinhardt R."/>
            <person name="Rollins J.A."/>
            <person name="Rounsley S."/>
            <person name="Schardl C.L."/>
            <person name="Schwartz D.C."/>
            <person name="Shenoy N."/>
            <person name="Shirasu K."/>
            <person name="Sikhakolli U.R."/>
            <person name="Stueber K."/>
            <person name="Sukno S.A."/>
            <person name="Sweigard J.A."/>
            <person name="Takano Y."/>
            <person name="Takahara H."/>
            <person name="Trail F."/>
            <person name="van der Does H.C."/>
            <person name="Voll L.M."/>
            <person name="Will I."/>
            <person name="Young S."/>
            <person name="Zeng Q."/>
            <person name="Zhang J."/>
            <person name="Zhou S."/>
            <person name="Dickman M.B."/>
            <person name="Schulze-Lefert P."/>
            <person name="Ver Loren van Themaat E."/>
            <person name="Ma L.-J."/>
            <person name="Vaillancourt L.J."/>
        </authorList>
    </citation>
    <scope>NUCLEOTIDE SEQUENCE [LARGE SCALE GENOMIC DNA]</scope>
    <source>
        <strain evidence="10">IMI 349063</strain>
    </source>
</reference>
<keyword evidence="3" id="KW-0813">Transport</keyword>
<accession>H1VJW7</accession>
<dbReference type="STRING" id="759273.H1VJW7"/>